<dbReference type="Gene3D" id="3.40.50.300">
    <property type="entry name" value="P-loop containing nucleotide triphosphate hydrolases"/>
    <property type="match status" value="1"/>
</dbReference>
<dbReference type="RefSeq" id="XP_009044608.1">
    <property type="nucleotide sequence ID" value="XM_009046360.1"/>
</dbReference>
<dbReference type="OMA" id="NTICNER"/>
<evidence type="ECO:0000259" key="2">
    <source>
        <dbReference type="Pfam" id="PF00685"/>
    </source>
</evidence>
<dbReference type="HOGENOM" id="CLU_101633_0_0_1"/>
<dbReference type="SUPFAM" id="SSF52540">
    <property type="entry name" value="P-loop containing nucleoside triphosphate hydrolases"/>
    <property type="match status" value="1"/>
</dbReference>
<dbReference type="OrthoDB" id="5985073at2759"/>
<dbReference type="AlphaFoldDB" id="V4AKI4"/>
<dbReference type="InterPro" id="IPR027417">
    <property type="entry name" value="P-loop_NTPase"/>
</dbReference>
<dbReference type="GeneID" id="20251337"/>
<dbReference type="EMBL" id="KB199652">
    <property type="protein sequence ID" value="ESP04709.1"/>
    <property type="molecule type" value="Genomic_DNA"/>
</dbReference>
<accession>V4AKI4</accession>
<feature type="non-terminal residue" evidence="3">
    <location>
        <position position="215"/>
    </location>
</feature>
<dbReference type="STRING" id="225164.V4AKI4"/>
<gene>
    <name evidence="3" type="ORF">LOTGIDRAFT_56203</name>
</gene>
<feature type="domain" description="Sulfotransferase" evidence="2">
    <location>
        <begin position="63"/>
        <end position="186"/>
    </location>
</feature>
<evidence type="ECO:0000313" key="4">
    <source>
        <dbReference type="Proteomes" id="UP000030746"/>
    </source>
</evidence>
<dbReference type="PANTHER" id="PTHR45964:SF5">
    <property type="entry name" value="WSCD FAMILY MEMBER CG9164"/>
    <property type="match status" value="1"/>
</dbReference>
<proteinExistence type="inferred from homology"/>
<evidence type="ECO:0000256" key="1">
    <source>
        <dbReference type="ARBA" id="ARBA00010236"/>
    </source>
</evidence>
<name>V4AKI4_LOTGI</name>
<dbReference type="Pfam" id="PF00685">
    <property type="entry name" value="Sulfotransfer_1"/>
    <property type="match status" value="1"/>
</dbReference>
<keyword evidence="4" id="KW-1185">Reference proteome</keyword>
<dbReference type="InterPro" id="IPR000863">
    <property type="entry name" value="Sulfotransferase_dom"/>
</dbReference>
<organism evidence="3 4">
    <name type="scientific">Lottia gigantea</name>
    <name type="common">Giant owl limpet</name>
    <dbReference type="NCBI Taxonomy" id="225164"/>
    <lineage>
        <taxon>Eukaryota</taxon>
        <taxon>Metazoa</taxon>
        <taxon>Spiralia</taxon>
        <taxon>Lophotrochozoa</taxon>
        <taxon>Mollusca</taxon>
        <taxon>Gastropoda</taxon>
        <taxon>Patellogastropoda</taxon>
        <taxon>Lottioidea</taxon>
        <taxon>Lottiidae</taxon>
        <taxon>Lottia</taxon>
    </lineage>
</organism>
<dbReference type="InterPro" id="IPR051589">
    <property type="entry name" value="Sialate-O-sulfotransferase"/>
</dbReference>
<comment type="similarity">
    <text evidence="1">Belongs to the WSCD family.</text>
</comment>
<dbReference type="GO" id="GO:0008146">
    <property type="term" value="F:sulfotransferase activity"/>
    <property type="evidence" value="ECO:0007669"/>
    <property type="project" value="InterPro"/>
</dbReference>
<dbReference type="CTD" id="20251337"/>
<feature type="non-terminal residue" evidence="3">
    <location>
        <position position="1"/>
    </location>
</feature>
<dbReference type="PANTHER" id="PTHR45964">
    <property type="entry name" value="WSCD FAMILY MEMBER CG9164"/>
    <property type="match status" value="1"/>
</dbReference>
<dbReference type="Proteomes" id="UP000030746">
    <property type="component" value="Unassembled WGS sequence"/>
</dbReference>
<dbReference type="KEGG" id="lgi:LOTGIDRAFT_56203"/>
<protein>
    <recommendedName>
        <fullName evidence="2">Sulfotransferase domain-containing protein</fullName>
    </recommendedName>
</protein>
<evidence type="ECO:0000313" key="3">
    <source>
        <dbReference type="EMBL" id="ESP04709.1"/>
    </source>
</evidence>
<reference evidence="3 4" key="1">
    <citation type="journal article" date="2013" name="Nature">
        <title>Insights into bilaterian evolution from three spiralian genomes.</title>
        <authorList>
            <person name="Simakov O."/>
            <person name="Marletaz F."/>
            <person name="Cho S.J."/>
            <person name="Edsinger-Gonzales E."/>
            <person name="Havlak P."/>
            <person name="Hellsten U."/>
            <person name="Kuo D.H."/>
            <person name="Larsson T."/>
            <person name="Lv J."/>
            <person name="Arendt D."/>
            <person name="Savage R."/>
            <person name="Osoegawa K."/>
            <person name="de Jong P."/>
            <person name="Grimwood J."/>
            <person name="Chapman J.A."/>
            <person name="Shapiro H."/>
            <person name="Aerts A."/>
            <person name="Otillar R.P."/>
            <person name="Terry A.Y."/>
            <person name="Boore J.L."/>
            <person name="Grigoriev I.V."/>
            <person name="Lindberg D.R."/>
            <person name="Seaver E.C."/>
            <person name="Weisblat D.A."/>
            <person name="Putnam N.H."/>
            <person name="Rokhsar D.S."/>
        </authorList>
    </citation>
    <scope>NUCLEOTIDE SEQUENCE [LARGE SCALE GENOMIC DNA]</scope>
</reference>
<sequence>ALASFPGSGNTWLRHMIQQVTGIATGSIFNDSSIYNHGFPGEGYRDDTVIVIKTHKLGLKERKKYQKAVVLIRDPLDAIRSNFNVKGRGHLSHAPYSAYRKRYSEGNLDRTATLACYSISNYWPTFTRQRAIAWYMFYLDWLEFKGPLHVIQYEKLRNDTAHEMQKLLRFLAVPYTQSNMSCMLRNREGDFKRKAVKKLKPFQRFSSNMTKLIES</sequence>